<dbReference type="EMBL" id="BLXT01001645">
    <property type="protein sequence ID" value="GFN87003.1"/>
    <property type="molecule type" value="Genomic_DNA"/>
</dbReference>
<comment type="caution">
    <text evidence="2">The sequence shown here is derived from an EMBL/GenBank/DDBJ whole genome shotgun (WGS) entry which is preliminary data.</text>
</comment>
<name>A0AAV3YY13_9GAST</name>
<dbReference type="Proteomes" id="UP000735302">
    <property type="component" value="Unassembled WGS sequence"/>
</dbReference>
<protein>
    <submittedName>
        <fullName evidence="2">Uncharacterized protein</fullName>
    </submittedName>
</protein>
<evidence type="ECO:0000313" key="3">
    <source>
        <dbReference type="Proteomes" id="UP000735302"/>
    </source>
</evidence>
<feature type="transmembrane region" description="Helical" evidence="1">
    <location>
        <begin position="16"/>
        <end position="44"/>
    </location>
</feature>
<evidence type="ECO:0000313" key="2">
    <source>
        <dbReference type="EMBL" id="GFN87003.1"/>
    </source>
</evidence>
<organism evidence="2 3">
    <name type="scientific">Plakobranchus ocellatus</name>
    <dbReference type="NCBI Taxonomy" id="259542"/>
    <lineage>
        <taxon>Eukaryota</taxon>
        <taxon>Metazoa</taxon>
        <taxon>Spiralia</taxon>
        <taxon>Lophotrochozoa</taxon>
        <taxon>Mollusca</taxon>
        <taxon>Gastropoda</taxon>
        <taxon>Heterobranchia</taxon>
        <taxon>Euthyneura</taxon>
        <taxon>Panpulmonata</taxon>
        <taxon>Sacoglossa</taxon>
        <taxon>Placobranchoidea</taxon>
        <taxon>Plakobranchidae</taxon>
        <taxon>Plakobranchus</taxon>
    </lineage>
</organism>
<keyword evidence="1" id="KW-1133">Transmembrane helix</keyword>
<keyword evidence="1" id="KW-0472">Membrane</keyword>
<accession>A0AAV3YY13</accession>
<keyword evidence="3" id="KW-1185">Reference proteome</keyword>
<sequence length="142" mass="16248">MQFKYGLVINLTRVRMVLVMVVMMMRMELVMVVVMMMSMLILIIRMVRRAVDSLFHFMRDHGHVGVIFFFSSASSDSPVTTYVRHWSRSVRLFNGIKSSVTALCSTLLPTAAKPAAPNDHDIYTFTSTNEQIYGITKYQCNP</sequence>
<dbReference type="AlphaFoldDB" id="A0AAV3YY13"/>
<gene>
    <name evidence="2" type="ORF">PoB_001350900</name>
</gene>
<evidence type="ECO:0000256" key="1">
    <source>
        <dbReference type="SAM" id="Phobius"/>
    </source>
</evidence>
<reference evidence="2 3" key="1">
    <citation type="journal article" date="2021" name="Elife">
        <title>Chloroplast acquisition without the gene transfer in kleptoplastic sea slugs, Plakobranchus ocellatus.</title>
        <authorList>
            <person name="Maeda T."/>
            <person name="Takahashi S."/>
            <person name="Yoshida T."/>
            <person name="Shimamura S."/>
            <person name="Takaki Y."/>
            <person name="Nagai Y."/>
            <person name="Toyoda A."/>
            <person name="Suzuki Y."/>
            <person name="Arimoto A."/>
            <person name="Ishii H."/>
            <person name="Satoh N."/>
            <person name="Nishiyama T."/>
            <person name="Hasebe M."/>
            <person name="Maruyama T."/>
            <person name="Minagawa J."/>
            <person name="Obokata J."/>
            <person name="Shigenobu S."/>
        </authorList>
    </citation>
    <scope>NUCLEOTIDE SEQUENCE [LARGE SCALE GENOMIC DNA]</scope>
</reference>
<proteinExistence type="predicted"/>
<keyword evidence="1" id="KW-0812">Transmembrane</keyword>